<evidence type="ECO:0000256" key="1">
    <source>
        <dbReference type="ARBA" id="ARBA00004141"/>
    </source>
</evidence>
<feature type="transmembrane region" description="Helical" evidence="7">
    <location>
        <begin position="574"/>
        <end position="603"/>
    </location>
</feature>
<comment type="subcellular location">
    <subcellularLocation>
        <location evidence="1">Membrane</location>
        <topology evidence="1">Multi-pass membrane protein</topology>
    </subcellularLocation>
</comment>
<dbReference type="GO" id="GO:0016020">
    <property type="term" value="C:membrane"/>
    <property type="evidence" value="ECO:0007669"/>
    <property type="project" value="UniProtKB-SubCell"/>
</dbReference>
<reference evidence="8 9" key="1">
    <citation type="submission" date="2017-06" db="EMBL/GenBank/DDBJ databases">
        <title>A platform for efficient transgenesis in Macrostomum lignano, a flatworm model organism for stem cell research.</title>
        <authorList>
            <person name="Berezikov E."/>
        </authorList>
    </citation>
    <scope>NUCLEOTIDE SEQUENCE [LARGE SCALE GENOMIC DNA]</scope>
    <source>
        <strain evidence="8">DV1</strain>
        <tissue evidence="8">Whole organism</tissue>
    </source>
</reference>
<gene>
    <name evidence="8" type="ORF">BOX15_Mlig000875g2</name>
</gene>
<dbReference type="OrthoDB" id="1666796at2759"/>
<evidence type="ECO:0000256" key="2">
    <source>
        <dbReference type="ARBA" id="ARBA00005227"/>
    </source>
</evidence>
<dbReference type="GO" id="GO:0072657">
    <property type="term" value="P:protein localization to membrane"/>
    <property type="evidence" value="ECO:0007669"/>
    <property type="project" value="TreeGrafter"/>
</dbReference>
<feature type="transmembrane region" description="Helical" evidence="7">
    <location>
        <begin position="472"/>
        <end position="493"/>
    </location>
</feature>
<dbReference type="STRING" id="282301.A0A267FE47"/>
<dbReference type="PANTHER" id="PTHR10766:SF41">
    <property type="entry name" value="TRANSMEMBRANE 9 SUPERFAMILY MEMBER 3"/>
    <property type="match status" value="1"/>
</dbReference>
<comment type="caution">
    <text evidence="8">The sequence shown here is derived from an EMBL/GenBank/DDBJ whole genome shotgun (WGS) entry which is preliminary data.</text>
</comment>
<dbReference type="PANTHER" id="PTHR10766">
    <property type="entry name" value="TRANSMEMBRANE 9 SUPERFAMILY PROTEIN"/>
    <property type="match status" value="1"/>
</dbReference>
<keyword evidence="6 7" id="KW-0472">Membrane</keyword>
<keyword evidence="3 7" id="KW-0812">Transmembrane</keyword>
<dbReference type="InterPro" id="IPR004240">
    <property type="entry name" value="EMP70"/>
</dbReference>
<evidence type="ECO:0000256" key="4">
    <source>
        <dbReference type="ARBA" id="ARBA00022729"/>
    </source>
</evidence>
<evidence type="ECO:0000256" key="3">
    <source>
        <dbReference type="ARBA" id="ARBA00022692"/>
    </source>
</evidence>
<feature type="transmembrane region" description="Helical" evidence="7">
    <location>
        <begin position="505"/>
        <end position="531"/>
    </location>
</feature>
<evidence type="ECO:0000313" key="8">
    <source>
        <dbReference type="EMBL" id="PAA72028.1"/>
    </source>
</evidence>
<keyword evidence="4 7" id="KW-0732">Signal</keyword>
<organism evidence="8 9">
    <name type="scientific">Macrostomum lignano</name>
    <dbReference type="NCBI Taxonomy" id="282301"/>
    <lineage>
        <taxon>Eukaryota</taxon>
        <taxon>Metazoa</taxon>
        <taxon>Spiralia</taxon>
        <taxon>Lophotrochozoa</taxon>
        <taxon>Platyhelminthes</taxon>
        <taxon>Rhabditophora</taxon>
        <taxon>Macrostomorpha</taxon>
        <taxon>Macrostomida</taxon>
        <taxon>Macrostomidae</taxon>
        <taxon>Macrostomum</taxon>
    </lineage>
</organism>
<feature type="transmembrane region" description="Helical" evidence="7">
    <location>
        <begin position="228"/>
        <end position="249"/>
    </location>
</feature>
<feature type="transmembrane region" description="Helical" evidence="7">
    <location>
        <begin position="543"/>
        <end position="562"/>
    </location>
</feature>
<accession>A0A267FE47</accession>
<evidence type="ECO:0000256" key="6">
    <source>
        <dbReference type="ARBA" id="ARBA00023136"/>
    </source>
</evidence>
<name>A0A267FE47_9PLAT</name>
<evidence type="ECO:0000313" key="9">
    <source>
        <dbReference type="Proteomes" id="UP000215902"/>
    </source>
</evidence>
<comment type="similarity">
    <text evidence="2 7">Belongs to the nonaspanin (TM9SF) (TC 9.A.2) family.</text>
</comment>
<dbReference type="Pfam" id="PF02990">
    <property type="entry name" value="EMP70"/>
    <property type="match status" value="1"/>
</dbReference>
<feature type="chain" id="PRO_5011830613" description="Transmembrane 9 superfamily member" evidence="7">
    <location>
        <begin position="33"/>
        <end position="613"/>
    </location>
</feature>
<sequence length="613" mass="69315">MASSELKQRIAFLTWLLFCIYLWLSLAPLVSADEHNHVYEDGEEVVVWMNTVGPYHNRQETYSYFSLPFCRGPKEGIAHYHETLGEAFQGVELELAGLDIDFNMPVRRTTYCRIVLTEDTAQQLIYAVQNQYWYQLFIDDLPVWGIVGEVSESDSDRYYLWTHKRFQIGINNGQIVDVNLTSAAKRLIRPGARIAFSYEVIFRQSDVPFDKRFDKYLDPSFFHHHIHWFSLCNSFAMAAFLVCLVAFLLTRLLRRDYSRYSRAEESQWELERSFSDEFGWKQVYGDVFRPPAQPTTFSILVGSGVQLSFVVLCLILLAMSVDMNGERAGLVSAAIFLYSASSPIGGFVGAALYSRFYLASTATSSSSNNGQAASPRWIRQGVAQALLPPSLICGVAFPVNLVAVGYHSSRSLTPSQGLSVLAIVTFALLPLSLIGTLLGRNLCGRPSKLPCRLNAVPRPLPEKRHCLAEPPIICLLGGLLPFASIFVEMYYVFTSFWAYKIYYVYGFSFLAFALLLCATACVTIVCVYFLLNSEDYRWQWCSFMAGASTAVYLYVYAVYYFFFKTRMYGLYQTAFYFSFMALFCCGLALICGAVGFLAASLFVRTIYANVKTD</sequence>
<feature type="signal peptide" evidence="7">
    <location>
        <begin position="1"/>
        <end position="32"/>
    </location>
</feature>
<feature type="transmembrane region" description="Helical" evidence="7">
    <location>
        <begin position="297"/>
        <end position="318"/>
    </location>
</feature>
<dbReference type="Proteomes" id="UP000215902">
    <property type="component" value="Unassembled WGS sequence"/>
</dbReference>
<protein>
    <recommendedName>
        <fullName evidence="7">Transmembrane 9 superfamily member</fullName>
    </recommendedName>
</protein>
<proteinExistence type="inferred from homology"/>
<dbReference type="AlphaFoldDB" id="A0A267FE47"/>
<dbReference type="EMBL" id="NIVC01001119">
    <property type="protein sequence ID" value="PAA72028.1"/>
    <property type="molecule type" value="Genomic_DNA"/>
</dbReference>
<feature type="transmembrane region" description="Helical" evidence="7">
    <location>
        <begin position="385"/>
        <end position="406"/>
    </location>
</feature>
<feature type="transmembrane region" description="Helical" evidence="7">
    <location>
        <begin position="330"/>
        <end position="353"/>
    </location>
</feature>
<keyword evidence="9" id="KW-1185">Reference proteome</keyword>
<feature type="transmembrane region" description="Helical" evidence="7">
    <location>
        <begin position="418"/>
        <end position="438"/>
    </location>
</feature>
<keyword evidence="5 7" id="KW-1133">Transmembrane helix</keyword>
<evidence type="ECO:0000256" key="5">
    <source>
        <dbReference type="ARBA" id="ARBA00022989"/>
    </source>
</evidence>
<evidence type="ECO:0000256" key="7">
    <source>
        <dbReference type="RuleBase" id="RU363079"/>
    </source>
</evidence>